<evidence type="ECO:0000256" key="5">
    <source>
        <dbReference type="ARBA" id="ARBA00022491"/>
    </source>
</evidence>
<dbReference type="InterPro" id="IPR007167">
    <property type="entry name" value="Fe-transptr_FeoA-like"/>
</dbReference>
<dbReference type="PROSITE" id="PS50944">
    <property type="entry name" value="HTH_DTXR"/>
    <property type="match status" value="1"/>
</dbReference>
<dbReference type="SUPFAM" id="SSF47979">
    <property type="entry name" value="Iron-dependent repressor protein, dimerization domain"/>
    <property type="match status" value="1"/>
</dbReference>
<keyword evidence="11" id="KW-0464">Manganese</keyword>
<gene>
    <name evidence="14" type="ORF">EEI45_01430</name>
</gene>
<keyword evidence="6" id="KW-0408">Iron</keyword>
<evidence type="ECO:0000256" key="1">
    <source>
        <dbReference type="ARBA" id="ARBA00004496"/>
    </source>
</evidence>
<comment type="subcellular location">
    <subcellularLocation>
        <location evidence="1">Cytoplasm</location>
    </subcellularLocation>
</comment>
<keyword evidence="5" id="KW-0678">Repressor</keyword>
<dbReference type="GO" id="GO:0005737">
    <property type="term" value="C:cytoplasm"/>
    <property type="evidence" value="ECO:0007669"/>
    <property type="project" value="UniProtKB-SubCell"/>
</dbReference>
<dbReference type="Pfam" id="PF01325">
    <property type="entry name" value="Fe_dep_repress"/>
    <property type="match status" value="1"/>
</dbReference>
<evidence type="ECO:0000256" key="4">
    <source>
        <dbReference type="ARBA" id="ARBA00022490"/>
    </source>
</evidence>
<dbReference type="GO" id="GO:0046983">
    <property type="term" value="F:protein dimerization activity"/>
    <property type="evidence" value="ECO:0007669"/>
    <property type="project" value="InterPro"/>
</dbReference>
<protein>
    <recommendedName>
        <fullName evidence="12">Manganese transport regulator</fullName>
    </recommendedName>
</protein>
<dbReference type="Pfam" id="PF02742">
    <property type="entry name" value="Fe_dep_repr_C"/>
    <property type="match status" value="1"/>
</dbReference>
<keyword evidence="15" id="KW-1185">Reference proteome</keyword>
<dbReference type="RefSeq" id="WP_125163848.1">
    <property type="nucleotide sequence ID" value="NZ_CP034234.1"/>
</dbReference>
<dbReference type="InterPro" id="IPR050536">
    <property type="entry name" value="DtxR_MntR_Metal-Reg"/>
</dbReference>
<evidence type="ECO:0000256" key="3">
    <source>
        <dbReference type="ARBA" id="ARBA00011738"/>
    </source>
</evidence>
<keyword evidence="9" id="KW-0010">Activator</keyword>
<dbReference type="InterPro" id="IPR022687">
    <property type="entry name" value="HTH_DTXR"/>
</dbReference>
<dbReference type="InterPro" id="IPR036390">
    <property type="entry name" value="WH_DNA-bd_sf"/>
</dbReference>
<dbReference type="InterPro" id="IPR036421">
    <property type="entry name" value="Fe_dep_repressor_sf"/>
</dbReference>
<evidence type="ECO:0000256" key="11">
    <source>
        <dbReference type="ARBA" id="ARBA00023211"/>
    </source>
</evidence>
<keyword evidence="8" id="KW-0238">DNA-binding</keyword>
<dbReference type="InterPro" id="IPR038157">
    <property type="entry name" value="FeoA_core_dom"/>
</dbReference>
<keyword evidence="10" id="KW-0804">Transcription</keyword>
<dbReference type="SUPFAM" id="SSF46785">
    <property type="entry name" value="Winged helix' DNA-binding domain"/>
    <property type="match status" value="1"/>
</dbReference>
<evidence type="ECO:0000256" key="2">
    <source>
        <dbReference type="ARBA" id="ARBA00007871"/>
    </source>
</evidence>
<evidence type="ECO:0000256" key="6">
    <source>
        <dbReference type="ARBA" id="ARBA00023004"/>
    </source>
</evidence>
<evidence type="ECO:0000256" key="12">
    <source>
        <dbReference type="ARBA" id="ARBA00032593"/>
    </source>
</evidence>
<comment type="subunit">
    <text evidence="3">Homodimer.</text>
</comment>
<dbReference type="GO" id="GO:0046914">
    <property type="term" value="F:transition metal ion binding"/>
    <property type="evidence" value="ECO:0007669"/>
    <property type="project" value="InterPro"/>
</dbReference>
<feature type="domain" description="HTH dtxR-type" evidence="13">
    <location>
        <begin position="1"/>
        <end position="62"/>
    </location>
</feature>
<dbReference type="GO" id="GO:0003677">
    <property type="term" value="F:DNA binding"/>
    <property type="evidence" value="ECO:0007669"/>
    <property type="project" value="UniProtKB-KW"/>
</dbReference>
<name>A0A3S5HK11_9FIRM</name>
<dbReference type="EMBL" id="CP034234">
    <property type="protein sequence ID" value="AZK43630.1"/>
    <property type="molecule type" value="Genomic_DNA"/>
</dbReference>
<dbReference type="SMART" id="SM00899">
    <property type="entry name" value="FeoA"/>
    <property type="match status" value="1"/>
</dbReference>
<evidence type="ECO:0000256" key="7">
    <source>
        <dbReference type="ARBA" id="ARBA00023015"/>
    </source>
</evidence>
<keyword evidence="7" id="KW-0805">Transcription regulation</keyword>
<dbReference type="AlphaFoldDB" id="A0A3S5HK11"/>
<dbReference type="Proteomes" id="UP000278804">
    <property type="component" value="Chromosome"/>
</dbReference>
<dbReference type="Pfam" id="PF04023">
    <property type="entry name" value="FeoA"/>
    <property type="match status" value="1"/>
</dbReference>
<organism evidence="14 15">
    <name type="scientific">Erysipelothrix piscisicarius</name>
    <dbReference type="NCBI Taxonomy" id="2485784"/>
    <lineage>
        <taxon>Bacteria</taxon>
        <taxon>Bacillati</taxon>
        <taxon>Bacillota</taxon>
        <taxon>Erysipelotrichia</taxon>
        <taxon>Erysipelotrichales</taxon>
        <taxon>Erysipelotrichaceae</taxon>
        <taxon>Erysipelothrix</taxon>
    </lineage>
</organism>
<dbReference type="PANTHER" id="PTHR33238">
    <property type="entry name" value="IRON (METAL) DEPENDENT REPRESSOR, DTXR FAMILY"/>
    <property type="match status" value="1"/>
</dbReference>
<dbReference type="InterPro" id="IPR036388">
    <property type="entry name" value="WH-like_DNA-bd_sf"/>
</dbReference>
<dbReference type="SMART" id="SM00529">
    <property type="entry name" value="HTH_DTXR"/>
    <property type="match status" value="1"/>
</dbReference>
<dbReference type="Gene3D" id="1.10.10.10">
    <property type="entry name" value="Winged helix-like DNA-binding domain superfamily/Winged helix DNA-binding domain"/>
    <property type="match status" value="1"/>
</dbReference>
<evidence type="ECO:0000313" key="15">
    <source>
        <dbReference type="Proteomes" id="UP000278804"/>
    </source>
</evidence>
<dbReference type="InterPro" id="IPR001367">
    <property type="entry name" value="Fe_dep_repressor"/>
</dbReference>
<evidence type="ECO:0000256" key="8">
    <source>
        <dbReference type="ARBA" id="ARBA00023125"/>
    </source>
</evidence>
<dbReference type="PANTHER" id="PTHR33238:SF11">
    <property type="entry name" value="TRANSCRIPTIONAL REGULATOR MNTR"/>
    <property type="match status" value="1"/>
</dbReference>
<dbReference type="Gene3D" id="2.30.30.90">
    <property type="match status" value="1"/>
</dbReference>
<dbReference type="InterPro" id="IPR022689">
    <property type="entry name" value="Iron_dep_repressor"/>
</dbReference>
<comment type="similarity">
    <text evidence="2">Belongs to the DtxR/MntR family.</text>
</comment>
<dbReference type="GO" id="GO:0003700">
    <property type="term" value="F:DNA-binding transcription factor activity"/>
    <property type="evidence" value="ECO:0007669"/>
    <property type="project" value="InterPro"/>
</dbReference>
<dbReference type="InterPro" id="IPR008988">
    <property type="entry name" value="Transcriptional_repressor_C"/>
</dbReference>
<accession>A0A3S5HK11</accession>
<evidence type="ECO:0000313" key="14">
    <source>
        <dbReference type="EMBL" id="AZK43630.1"/>
    </source>
</evidence>
<sequence>MTPNREDYIKTIYSCNEKNEKLTNKELAERLGVSPASTSEMVRKLIESDHVVKDKQLGLSLTEKGTNEAKTLVRKHRLWEVFLVEHLGYSWTEVHEDAEVLEHGTSELLADRLNEFLGFPEHCPHGSRIYGNATADTNLSVPLSSLKKGQRGVLAKVRDHEELLNYLEHVKLNLGATFEVVEVDPYEGPHHILIDNRHVPVSHKASQEIYVILDSEE</sequence>
<dbReference type="SUPFAM" id="SSF50037">
    <property type="entry name" value="C-terminal domain of transcriptional repressors"/>
    <property type="match status" value="1"/>
</dbReference>
<keyword evidence="4" id="KW-0963">Cytoplasm</keyword>
<evidence type="ECO:0000259" key="13">
    <source>
        <dbReference type="PROSITE" id="PS50944"/>
    </source>
</evidence>
<evidence type="ECO:0000256" key="10">
    <source>
        <dbReference type="ARBA" id="ARBA00023163"/>
    </source>
</evidence>
<dbReference type="KEGG" id="eri:EEI45_01430"/>
<proteinExistence type="inferred from homology"/>
<evidence type="ECO:0000256" key="9">
    <source>
        <dbReference type="ARBA" id="ARBA00023159"/>
    </source>
</evidence>
<reference evidence="14 15" key="1">
    <citation type="journal article" date="2020" name="Int. J. Syst. Evol. Microbiol.">
        <title>Description of Erysipelothrix piscisicarius sp. nov., an emergent fish pathogen, and assessment of virulence using a tiger barb (Puntigrus tetrazona) infection model.</title>
        <authorList>
            <person name="Pomaranski E.K."/>
            <person name="Griffin M.J."/>
            <person name="Camus A.C."/>
            <person name="Armwood A.R."/>
            <person name="Shelley J."/>
            <person name="Waldbieser G.C."/>
            <person name="LaFrentz B.R."/>
            <person name="Garcia J.C."/>
            <person name="Yanong R."/>
            <person name="Soto E."/>
        </authorList>
    </citation>
    <scope>NUCLEOTIDE SEQUENCE [LARGE SCALE GENOMIC DNA]</scope>
    <source>
        <strain evidence="14 15">15TAL0474</strain>
    </source>
</reference>